<gene>
    <name evidence="3" type="ORF">GHK53_21865</name>
</gene>
<dbReference type="Proteomes" id="UP000429484">
    <property type="component" value="Unassembled WGS sequence"/>
</dbReference>
<sequence>MSYPNTYYKQTIAETNVRPPLSGTVECDTVIIGGGLAGLTTALQLARAGQSVVVLEAESVGFGASGRNGGFVSPGFATGSDNIARMAGTEAARQIHRLSIEGVEFVRETIEALKIDGARPQPGITSVLRYDDGGSLKAHADEMRRIYGYELDYLSTGEVRSVLKSNRYFHALRDPKAFHMHPLNYLRGLAREIERLGGRIYEGSAATGSVLDGAEKTVSTSGGRVRARHVVFTTGGYTGPLNGRLKRSFLPIATYVMLSEEAPELIRTAIATTDAIGDNRRAGDYYRLVEGGKRLLWGGRITTRAASPAALAGELRREMVGTYPQLKDLKTELAWSGLMSYARHLMPQIGEMQPGVWHCTAFGGHGLNTTAIGGKLVAEGILGQSDRYKLFKPFGLVWAGGYAGLAVAQLTYWKLQAQDWWRERAA</sequence>
<proteinExistence type="predicted"/>
<dbReference type="AlphaFoldDB" id="A0AAW9TVY4"/>
<reference evidence="3 4" key="1">
    <citation type="journal article" date="2013" name="Genome Biol.">
        <title>Comparative genomics of the core and accessory genomes of 48 Sinorhizobium strains comprising five genospecies.</title>
        <authorList>
            <person name="Sugawara M."/>
            <person name="Epstein B."/>
            <person name="Badgley B.D."/>
            <person name="Unno T."/>
            <person name="Xu L."/>
            <person name="Reese J."/>
            <person name="Gyaneshwar P."/>
            <person name="Denny R."/>
            <person name="Mudge J."/>
            <person name="Bharti A.K."/>
            <person name="Farmer A.D."/>
            <person name="May G.D."/>
            <person name="Woodward J.E."/>
            <person name="Medigue C."/>
            <person name="Vallenet D."/>
            <person name="Lajus A."/>
            <person name="Rouy Z."/>
            <person name="Martinez-Vaz B."/>
            <person name="Tiffin P."/>
            <person name="Young N.D."/>
            <person name="Sadowsky M.J."/>
        </authorList>
    </citation>
    <scope>NUCLEOTIDE SEQUENCE [LARGE SCALE GENOMIC DNA]</scope>
    <source>
        <strain evidence="3 4">N6B1</strain>
    </source>
</reference>
<dbReference type="PANTHER" id="PTHR13847">
    <property type="entry name" value="SARCOSINE DEHYDROGENASE-RELATED"/>
    <property type="match status" value="1"/>
</dbReference>
<dbReference type="Pfam" id="PF01266">
    <property type="entry name" value="DAO"/>
    <property type="match status" value="1"/>
</dbReference>
<dbReference type="GO" id="GO:0016491">
    <property type="term" value="F:oxidoreductase activity"/>
    <property type="evidence" value="ECO:0007669"/>
    <property type="project" value="UniProtKB-KW"/>
</dbReference>
<dbReference type="KEGG" id="smer:DU99_16305"/>
<keyword evidence="1" id="KW-0560">Oxidoreductase</keyword>
<dbReference type="Gene3D" id="3.30.9.10">
    <property type="entry name" value="D-Amino Acid Oxidase, subunit A, domain 2"/>
    <property type="match status" value="1"/>
</dbReference>
<protein>
    <submittedName>
        <fullName evidence="3">FAD-dependent oxidoreductase</fullName>
    </submittedName>
</protein>
<dbReference type="GO" id="GO:0005737">
    <property type="term" value="C:cytoplasm"/>
    <property type="evidence" value="ECO:0007669"/>
    <property type="project" value="TreeGrafter"/>
</dbReference>
<dbReference type="Gene3D" id="3.50.50.60">
    <property type="entry name" value="FAD/NAD(P)-binding domain"/>
    <property type="match status" value="1"/>
</dbReference>
<dbReference type="EMBL" id="WISR01000178">
    <property type="protein sequence ID" value="MQW35339.1"/>
    <property type="molecule type" value="Genomic_DNA"/>
</dbReference>
<dbReference type="PANTHER" id="PTHR13847:SF281">
    <property type="entry name" value="FAD DEPENDENT OXIDOREDUCTASE DOMAIN-CONTAINING PROTEIN"/>
    <property type="match status" value="1"/>
</dbReference>
<name>A0AAW9TVY4_RHIML</name>
<accession>A0AAW9TVY4</accession>
<evidence type="ECO:0000313" key="4">
    <source>
        <dbReference type="Proteomes" id="UP000429484"/>
    </source>
</evidence>
<dbReference type="SUPFAM" id="SSF51905">
    <property type="entry name" value="FAD/NAD(P)-binding domain"/>
    <property type="match status" value="1"/>
</dbReference>
<evidence type="ECO:0000256" key="1">
    <source>
        <dbReference type="ARBA" id="ARBA00023002"/>
    </source>
</evidence>
<comment type="caution">
    <text evidence="3">The sequence shown here is derived from an EMBL/GenBank/DDBJ whole genome shotgun (WGS) entry which is preliminary data.</text>
</comment>
<organism evidence="3 4">
    <name type="scientific">Rhizobium meliloti</name>
    <name type="common">Ensifer meliloti</name>
    <name type="synonym">Sinorhizobium meliloti</name>
    <dbReference type="NCBI Taxonomy" id="382"/>
    <lineage>
        <taxon>Bacteria</taxon>
        <taxon>Pseudomonadati</taxon>
        <taxon>Pseudomonadota</taxon>
        <taxon>Alphaproteobacteria</taxon>
        <taxon>Hyphomicrobiales</taxon>
        <taxon>Rhizobiaceae</taxon>
        <taxon>Sinorhizobium/Ensifer group</taxon>
        <taxon>Sinorhizobium</taxon>
    </lineage>
</organism>
<evidence type="ECO:0000259" key="2">
    <source>
        <dbReference type="Pfam" id="PF01266"/>
    </source>
</evidence>
<evidence type="ECO:0000313" key="3">
    <source>
        <dbReference type="EMBL" id="MQW35339.1"/>
    </source>
</evidence>
<dbReference type="InterPro" id="IPR036188">
    <property type="entry name" value="FAD/NAD-bd_sf"/>
</dbReference>
<feature type="domain" description="FAD dependent oxidoreductase" evidence="2">
    <location>
        <begin position="28"/>
        <end position="379"/>
    </location>
</feature>
<dbReference type="RefSeq" id="WP_010970317.1">
    <property type="nucleotide sequence ID" value="NZ_BJNJ01000088.1"/>
</dbReference>
<dbReference type="InterPro" id="IPR006076">
    <property type="entry name" value="FAD-dep_OxRdtase"/>
</dbReference>